<dbReference type="STRING" id="497964.CfE428DRAFT_4411"/>
<keyword evidence="3" id="KW-1185">Reference proteome</keyword>
<keyword evidence="1" id="KW-0472">Membrane</keyword>
<accession>B4D672</accession>
<evidence type="ECO:0000313" key="3">
    <source>
        <dbReference type="Proteomes" id="UP000005824"/>
    </source>
</evidence>
<keyword evidence="1" id="KW-0812">Transmembrane</keyword>
<dbReference type="InParanoid" id="B4D672"/>
<dbReference type="EMBL" id="ABVL01000015">
    <property type="protein sequence ID" value="EDY17981.1"/>
    <property type="molecule type" value="Genomic_DNA"/>
</dbReference>
<dbReference type="RefSeq" id="WP_006981734.1">
    <property type="nucleotide sequence ID" value="NZ_ABVL01000015.1"/>
</dbReference>
<name>B4D672_9BACT</name>
<proteinExistence type="predicted"/>
<reference evidence="2 3" key="1">
    <citation type="journal article" date="2011" name="J. Bacteriol.">
        <title>Genome sequence of Chthoniobacter flavus Ellin428, an aerobic heterotrophic soil bacterium.</title>
        <authorList>
            <person name="Kant R."/>
            <person name="van Passel M.W."/>
            <person name="Palva A."/>
            <person name="Lucas S."/>
            <person name="Lapidus A."/>
            <person name="Glavina Del Rio T."/>
            <person name="Dalin E."/>
            <person name="Tice H."/>
            <person name="Bruce D."/>
            <person name="Goodwin L."/>
            <person name="Pitluck S."/>
            <person name="Larimer F.W."/>
            <person name="Land M.L."/>
            <person name="Hauser L."/>
            <person name="Sangwan P."/>
            <person name="de Vos W.M."/>
            <person name="Janssen P.H."/>
            <person name="Smidt H."/>
        </authorList>
    </citation>
    <scope>NUCLEOTIDE SEQUENCE [LARGE SCALE GENOMIC DNA]</scope>
    <source>
        <strain evidence="2 3">Ellin428</strain>
    </source>
</reference>
<evidence type="ECO:0000313" key="2">
    <source>
        <dbReference type="EMBL" id="EDY17981.1"/>
    </source>
</evidence>
<evidence type="ECO:0008006" key="4">
    <source>
        <dbReference type="Google" id="ProtNLM"/>
    </source>
</evidence>
<dbReference type="AlphaFoldDB" id="B4D672"/>
<gene>
    <name evidence="2" type="ORF">CfE428DRAFT_4411</name>
</gene>
<dbReference type="Proteomes" id="UP000005824">
    <property type="component" value="Unassembled WGS sequence"/>
</dbReference>
<organism evidence="2 3">
    <name type="scientific">Chthoniobacter flavus Ellin428</name>
    <dbReference type="NCBI Taxonomy" id="497964"/>
    <lineage>
        <taxon>Bacteria</taxon>
        <taxon>Pseudomonadati</taxon>
        <taxon>Verrucomicrobiota</taxon>
        <taxon>Spartobacteria</taxon>
        <taxon>Chthoniobacterales</taxon>
        <taxon>Chthoniobacteraceae</taxon>
        <taxon>Chthoniobacter</taxon>
    </lineage>
</organism>
<protein>
    <recommendedName>
        <fullName evidence="4">Prepilin-type N-terminal cleavage/methylation domain-containing protein</fullName>
    </recommendedName>
</protein>
<comment type="caution">
    <text evidence="2">The sequence shown here is derived from an EMBL/GenBank/DDBJ whole genome shotgun (WGS) entry which is preliminary data.</text>
</comment>
<evidence type="ECO:0000256" key="1">
    <source>
        <dbReference type="SAM" id="Phobius"/>
    </source>
</evidence>
<sequence>MMRCRAISGFTLAEMIIAMAGTTVIVGALLFSSVELQRSLHASESYASNQSDQRRLLDCLSRDMRRSIGVATTTTLNGSTGTRLANATATIEDNTALLLTLPGYYQSNTPTDTNYDQPLSVVTTNNYVDYGSGTEHAPGVPVIFRKEYIVDEGCMCFVRIEGDSQSIIVKHAENFHLTVAMSADGCSGTVQVTYLSPRFGSKTLITMRDEILLRNIRLD</sequence>
<keyword evidence="1" id="KW-1133">Transmembrane helix</keyword>
<feature type="transmembrane region" description="Helical" evidence="1">
    <location>
        <begin position="12"/>
        <end position="31"/>
    </location>
</feature>